<dbReference type="InterPro" id="IPR050292">
    <property type="entry name" value="Glutamine_Synthetase"/>
</dbReference>
<dbReference type="InterPro" id="IPR036651">
    <property type="entry name" value="Gln_synt_N_sf"/>
</dbReference>
<dbReference type="GO" id="GO:0005737">
    <property type="term" value="C:cytoplasm"/>
    <property type="evidence" value="ECO:0007669"/>
    <property type="project" value="TreeGrafter"/>
</dbReference>
<comment type="catalytic activity">
    <reaction evidence="9 12">
        <text>L-glutamate + NH4(+) + ATP = L-glutamine + ADP + phosphate + H(+)</text>
        <dbReference type="Rhea" id="RHEA:16169"/>
        <dbReference type="ChEBI" id="CHEBI:15378"/>
        <dbReference type="ChEBI" id="CHEBI:28938"/>
        <dbReference type="ChEBI" id="CHEBI:29985"/>
        <dbReference type="ChEBI" id="CHEBI:30616"/>
        <dbReference type="ChEBI" id="CHEBI:43474"/>
        <dbReference type="ChEBI" id="CHEBI:58359"/>
        <dbReference type="ChEBI" id="CHEBI:456216"/>
        <dbReference type="EC" id="6.3.1.2"/>
    </reaction>
</comment>
<reference evidence="15 16" key="1">
    <citation type="submission" date="2019-06" db="EMBL/GenBank/DDBJ databases">
        <title>Description of Kitasatospora acidophila sp. nov. isolated from pine grove soil, and reclassification of Streptomyces novaecaesareae to Kitasatospora novaeceasareae comb. nov.</title>
        <authorList>
            <person name="Kim M.J."/>
        </authorList>
    </citation>
    <scope>NUCLEOTIDE SEQUENCE [LARGE SCALE GENOMIC DNA]</scope>
    <source>
        <strain evidence="15 16">MMS16-CNU292</strain>
    </source>
</reference>
<dbReference type="Pfam" id="PF00120">
    <property type="entry name" value="Gln-synt_C"/>
    <property type="match status" value="1"/>
</dbReference>
<evidence type="ECO:0000256" key="1">
    <source>
        <dbReference type="ARBA" id="ARBA00003117"/>
    </source>
</evidence>
<dbReference type="InterPro" id="IPR014746">
    <property type="entry name" value="Gln_synth/guanido_kin_cat_dom"/>
</dbReference>
<dbReference type="EMBL" id="VIGB01000003">
    <property type="protein sequence ID" value="TQF03025.1"/>
    <property type="molecule type" value="Genomic_DNA"/>
</dbReference>
<evidence type="ECO:0000256" key="8">
    <source>
        <dbReference type="ARBA" id="ARBA00038740"/>
    </source>
</evidence>
<evidence type="ECO:0000256" key="3">
    <source>
        <dbReference type="ARBA" id="ARBA00012937"/>
    </source>
</evidence>
<dbReference type="Proteomes" id="UP000319103">
    <property type="component" value="Unassembled WGS sequence"/>
</dbReference>
<dbReference type="SUPFAM" id="SSF54368">
    <property type="entry name" value="Glutamine synthetase, N-terminal domain"/>
    <property type="match status" value="1"/>
</dbReference>
<accession>A0A540W1Y0</accession>
<dbReference type="PROSITE" id="PS00180">
    <property type="entry name" value="GLNA_1"/>
    <property type="match status" value="1"/>
</dbReference>
<dbReference type="PROSITE" id="PS51987">
    <property type="entry name" value="GS_CATALYTIC"/>
    <property type="match status" value="1"/>
</dbReference>
<comment type="caution">
    <text evidence="15">The sequence shown here is derived from an EMBL/GenBank/DDBJ whole genome shotgun (WGS) entry which is preliminary data.</text>
</comment>
<dbReference type="GO" id="GO:0006542">
    <property type="term" value="P:glutamine biosynthetic process"/>
    <property type="evidence" value="ECO:0007669"/>
    <property type="project" value="InterPro"/>
</dbReference>
<dbReference type="EC" id="6.3.1.2" evidence="3 12"/>
<dbReference type="GO" id="GO:0005524">
    <property type="term" value="F:ATP binding"/>
    <property type="evidence" value="ECO:0007669"/>
    <property type="project" value="UniProtKB-KW"/>
</dbReference>
<dbReference type="AlphaFoldDB" id="A0A540W1Y0"/>
<evidence type="ECO:0000259" key="13">
    <source>
        <dbReference type="PROSITE" id="PS51986"/>
    </source>
</evidence>
<dbReference type="InterPro" id="IPR008147">
    <property type="entry name" value="Gln_synt_N"/>
</dbReference>
<dbReference type="SMART" id="SM01230">
    <property type="entry name" value="Gln-synt_C"/>
    <property type="match status" value="1"/>
</dbReference>
<evidence type="ECO:0000256" key="9">
    <source>
        <dbReference type="ARBA" id="ARBA00049436"/>
    </source>
</evidence>
<dbReference type="InterPro" id="IPR008146">
    <property type="entry name" value="Gln_synth_cat_dom"/>
</dbReference>
<proteinExistence type="inferred from homology"/>
<dbReference type="PROSITE" id="PS00181">
    <property type="entry name" value="GLNA_ATP"/>
    <property type="match status" value="1"/>
</dbReference>
<keyword evidence="5 12" id="KW-0436">Ligase</keyword>
<dbReference type="FunFam" id="3.30.590.10:FF:000004">
    <property type="entry name" value="Glutamine synthetase"/>
    <property type="match status" value="1"/>
</dbReference>
<evidence type="ECO:0000256" key="2">
    <source>
        <dbReference type="ARBA" id="ARBA00009897"/>
    </source>
</evidence>
<dbReference type="Gene3D" id="3.30.590.10">
    <property type="entry name" value="Glutamine synthetase/guanido kinase, catalytic domain"/>
    <property type="match status" value="1"/>
</dbReference>
<dbReference type="OrthoDB" id="9807095at2"/>
<dbReference type="InterPro" id="IPR048091">
    <property type="entry name" value="Gln_syn_GlnII"/>
</dbReference>
<gene>
    <name evidence="15" type="ORF">E6W39_13110</name>
</gene>
<dbReference type="GO" id="GO:0004356">
    <property type="term" value="F:glutamine synthetase activity"/>
    <property type="evidence" value="ECO:0007669"/>
    <property type="project" value="UniProtKB-EC"/>
</dbReference>
<evidence type="ECO:0000256" key="12">
    <source>
        <dbReference type="RuleBase" id="RU004356"/>
    </source>
</evidence>
<evidence type="ECO:0000256" key="6">
    <source>
        <dbReference type="ARBA" id="ARBA00022741"/>
    </source>
</evidence>
<comment type="similarity">
    <text evidence="2 10 11">Belongs to the glutamine synthetase family.</text>
</comment>
<sequence length="340" mass="37441">MAIKAEYIWIDGTKPTAKLRSKTRVLKSADNVPTWGFDGSSTNQAEGHASDRVLQPVKVYPDPIRGGEHILVLCEVMEIDGTPHPSNNRALLRPIAEQFAAQESIFGIEQEYTFFKGSRPLGFPEGGFPAPQGGYYCGVGAEEVFGREIVELHLDRCLAAGLAICGINAEVMPGQWEFQIGPVGPLEVSDDLWVARYLLYRTAEEFGIDATLDAKPARGDWNGAGAHTNFSTKAMREGYDAIITACESLGESQEKVMEHVNQYGDDIQSRLTGKHETAPWNVYSYGVSDRGASVRIPWQVEVEKKGYIEDRRPNANIDPYVVTRLLVNTCCTALEKAGQV</sequence>
<evidence type="ECO:0000313" key="15">
    <source>
        <dbReference type="EMBL" id="TQF03025.1"/>
    </source>
</evidence>
<keyword evidence="6 12" id="KW-0547">Nucleotide-binding</keyword>
<dbReference type="Gene3D" id="3.10.20.70">
    <property type="entry name" value="Glutamine synthetase, N-terminal domain"/>
    <property type="match status" value="1"/>
</dbReference>
<dbReference type="RefSeq" id="WP_141633705.1">
    <property type="nucleotide sequence ID" value="NZ_VIGB01000003.1"/>
</dbReference>
<feature type="domain" description="GS beta-grasp" evidence="13">
    <location>
        <begin position="3"/>
        <end position="81"/>
    </location>
</feature>
<organism evidence="15 16">
    <name type="scientific">Kitasatospora acidiphila</name>
    <dbReference type="NCBI Taxonomy" id="2567942"/>
    <lineage>
        <taxon>Bacteria</taxon>
        <taxon>Bacillati</taxon>
        <taxon>Actinomycetota</taxon>
        <taxon>Actinomycetes</taxon>
        <taxon>Kitasatosporales</taxon>
        <taxon>Streptomycetaceae</taxon>
        <taxon>Kitasatospora</taxon>
    </lineage>
</organism>
<dbReference type="InterPro" id="IPR027303">
    <property type="entry name" value="Gln_synth_gly_rich_site"/>
</dbReference>
<keyword evidence="16" id="KW-1185">Reference proteome</keyword>
<comment type="subunit">
    <text evidence="8">Homooctamer and homotetramer.</text>
</comment>
<evidence type="ECO:0000259" key="14">
    <source>
        <dbReference type="PROSITE" id="PS51987"/>
    </source>
</evidence>
<keyword evidence="7 12" id="KW-0067">ATP-binding</keyword>
<feature type="domain" description="GS catalytic" evidence="14">
    <location>
        <begin position="88"/>
        <end position="340"/>
    </location>
</feature>
<dbReference type="PANTHER" id="PTHR20852:SF57">
    <property type="entry name" value="GLUTAMINE SYNTHETASE 2 CYTOPLASMIC"/>
    <property type="match status" value="1"/>
</dbReference>
<comment type="function">
    <text evidence="1">Catalyzes the ATP-dependent biosynthesis of glutamine from glutamate and ammonia.</text>
</comment>
<dbReference type="SUPFAM" id="SSF55931">
    <property type="entry name" value="Glutamine synthetase/guanido kinase"/>
    <property type="match status" value="1"/>
</dbReference>
<dbReference type="Pfam" id="PF03951">
    <property type="entry name" value="Gln-synt_N"/>
    <property type="match status" value="1"/>
</dbReference>
<evidence type="ECO:0000256" key="4">
    <source>
        <dbReference type="ARBA" id="ARBA00021364"/>
    </source>
</evidence>
<evidence type="ECO:0000256" key="7">
    <source>
        <dbReference type="ARBA" id="ARBA00022840"/>
    </source>
</evidence>
<dbReference type="NCBIfam" id="NF041605">
    <property type="entry name" value="gln_syn_GlnII"/>
    <property type="match status" value="1"/>
</dbReference>
<name>A0A540W1Y0_9ACTN</name>
<evidence type="ECO:0000256" key="11">
    <source>
        <dbReference type="RuleBase" id="RU000384"/>
    </source>
</evidence>
<evidence type="ECO:0000313" key="16">
    <source>
        <dbReference type="Proteomes" id="UP000319103"/>
    </source>
</evidence>
<dbReference type="PANTHER" id="PTHR20852">
    <property type="entry name" value="GLUTAMINE SYNTHETASE"/>
    <property type="match status" value="1"/>
</dbReference>
<dbReference type="InterPro" id="IPR027302">
    <property type="entry name" value="Gln_synth_N_conserv_site"/>
</dbReference>
<evidence type="ECO:0000256" key="10">
    <source>
        <dbReference type="PROSITE-ProRule" id="PRU01330"/>
    </source>
</evidence>
<protein>
    <recommendedName>
        <fullName evidence="4 12">Glutamine synthetase</fullName>
        <ecNumber evidence="3 12">6.3.1.2</ecNumber>
    </recommendedName>
</protein>
<evidence type="ECO:0000256" key="5">
    <source>
        <dbReference type="ARBA" id="ARBA00022598"/>
    </source>
</evidence>
<dbReference type="PROSITE" id="PS51986">
    <property type="entry name" value="GS_BETA_GRASP"/>
    <property type="match status" value="1"/>
</dbReference>